<comment type="subcellular location">
    <subcellularLocation>
        <location evidence="1">Membrane</location>
        <topology evidence="1">Peripheral membrane protein</topology>
    </subcellularLocation>
</comment>
<protein>
    <recommendedName>
        <fullName evidence="8">LITAF domain-containing protein</fullName>
    </recommendedName>
</protein>
<dbReference type="AlphaFoldDB" id="A0AAU9IVL0"/>
<gene>
    <name evidence="9" type="ORF">BSTOLATCC_MIC18423</name>
</gene>
<evidence type="ECO:0000256" key="6">
    <source>
        <dbReference type="SAM" id="MobiDB-lite"/>
    </source>
</evidence>
<evidence type="ECO:0000256" key="7">
    <source>
        <dbReference type="SAM" id="Phobius"/>
    </source>
</evidence>
<accession>A0AAU9IVL0</accession>
<dbReference type="PANTHER" id="PTHR23292:SF6">
    <property type="entry name" value="FI16602P1-RELATED"/>
    <property type="match status" value="1"/>
</dbReference>
<reference evidence="9" key="1">
    <citation type="submission" date="2021-09" db="EMBL/GenBank/DDBJ databases">
        <authorList>
            <consortium name="AG Swart"/>
            <person name="Singh M."/>
            <person name="Singh A."/>
            <person name="Seah K."/>
            <person name="Emmerich C."/>
        </authorList>
    </citation>
    <scope>NUCLEOTIDE SEQUENCE</scope>
    <source>
        <strain evidence="9">ATCC30299</strain>
    </source>
</reference>
<feature type="compositionally biased region" description="Basic and acidic residues" evidence="6">
    <location>
        <begin position="1"/>
        <end position="10"/>
    </location>
</feature>
<dbReference type="SMART" id="SM00714">
    <property type="entry name" value="LITAF"/>
    <property type="match status" value="1"/>
</dbReference>
<comment type="caution">
    <text evidence="9">The sequence shown here is derived from an EMBL/GenBank/DDBJ whole genome shotgun (WGS) entry which is preliminary data.</text>
</comment>
<keyword evidence="7" id="KW-0812">Transmembrane</keyword>
<feature type="domain" description="LITAF" evidence="8">
    <location>
        <begin position="79"/>
        <end position="162"/>
    </location>
</feature>
<evidence type="ECO:0000256" key="2">
    <source>
        <dbReference type="ARBA" id="ARBA00005975"/>
    </source>
</evidence>
<evidence type="ECO:0000313" key="9">
    <source>
        <dbReference type="EMBL" id="CAG9317169.1"/>
    </source>
</evidence>
<sequence>MGKSEDKEQSESSISVNPDNSGPPPNNNPGYTYPVGAPIAEYPYVANGNQNYPPQADPSCYPNQQLAPMYIGSAVVVDQPPMQAQNIPIQFGRKPVTMVCPQCHEMMNTVIKRRPGLFVFLLVVLLVVVFWPAFFVPFFFICWYDVYHNCGKCKMSLGSKKILGG</sequence>
<dbReference type="InterPro" id="IPR006629">
    <property type="entry name" value="LITAF"/>
</dbReference>
<dbReference type="GO" id="GO:0016020">
    <property type="term" value="C:membrane"/>
    <property type="evidence" value="ECO:0007669"/>
    <property type="project" value="UniProtKB-SubCell"/>
</dbReference>
<evidence type="ECO:0000256" key="4">
    <source>
        <dbReference type="ARBA" id="ARBA00022833"/>
    </source>
</evidence>
<proteinExistence type="inferred from homology"/>
<feature type="region of interest" description="Disordered" evidence="6">
    <location>
        <begin position="1"/>
        <end position="32"/>
    </location>
</feature>
<feature type="transmembrane region" description="Helical" evidence="7">
    <location>
        <begin position="116"/>
        <end position="140"/>
    </location>
</feature>
<dbReference type="Proteomes" id="UP001162131">
    <property type="component" value="Unassembled WGS sequence"/>
</dbReference>
<dbReference type="InterPro" id="IPR037519">
    <property type="entry name" value="LITAF_fam"/>
</dbReference>
<keyword evidence="5 7" id="KW-0472">Membrane</keyword>
<dbReference type="EMBL" id="CAJZBQ010000018">
    <property type="protein sequence ID" value="CAG9317169.1"/>
    <property type="molecule type" value="Genomic_DNA"/>
</dbReference>
<keyword evidence="4" id="KW-0862">Zinc</keyword>
<evidence type="ECO:0000259" key="8">
    <source>
        <dbReference type="PROSITE" id="PS51837"/>
    </source>
</evidence>
<evidence type="ECO:0000256" key="3">
    <source>
        <dbReference type="ARBA" id="ARBA00022723"/>
    </source>
</evidence>
<keyword evidence="7" id="KW-1133">Transmembrane helix</keyword>
<dbReference type="GO" id="GO:0008270">
    <property type="term" value="F:zinc ion binding"/>
    <property type="evidence" value="ECO:0007669"/>
    <property type="project" value="TreeGrafter"/>
</dbReference>
<dbReference type="Pfam" id="PF10601">
    <property type="entry name" value="zf-LITAF-like"/>
    <property type="match status" value="1"/>
</dbReference>
<organism evidence="9 10">
    <name type="scientific">Blepharisma stoltei</name>
    <dbReference type="NCBI Taxonomy" id="1481888"/>
    <lineage>
        <taxon>Eukaryota</taxon>
        <taxon>Sar</taxon>
        <taxon>Alveolata</taxon>
        <taxon>Ciliophora</taxon>
        <taxon>Postciliodesmatophora</taxon>
        <taxon>Heterotrichea</taxon>
        <taxon>Heterotrichida</taxon>
        <taxon>Blepharismidae</taxon>
        <taxon>Blepharisma</taxon>
    </lineage>
</organism>
<keyword evidence="10" id="KW-1185">Reference proteome</keyword>
<name>A0AAU9IVL0_9CILI</name>
<dbReference type="PANTHER" id="PTHR23292">
    <property type="entry name" value="LIPOPOLYSACCHARIDE-INDUCED TUMOR NECROSIS FACTOR-ALPHA FACTOR"/>
    <property type="match status" value="1"/>
</dbReference>
<evidence type="ECO:0000256" key="5">
    <source>
        <dbReference type="ARBA" id="ARBA00023136"/>
    </source>
</evidence>
<dbReference type="PROSITE" id="PS51837">
    <property type="entry name" value="LITAF"/>
    <property type="match status" value="1"/>
</dbReference>
<keyword evidence="3" id="KW-0479">Metal-binding</keyword>
<evidence type="ECO:0000256" key="1">
    <source>
        <dbReference type="ARBA" id="ARBA00004170"/>
    </source>
</evidence>
<comment type="similarity">
    <text evidence="2">Belongs to the CDIP1/LITAF family.</text>
</comment>
<evidence type="ECO:0000313" key="10">
    <source>
        <dbReference type="Proteomes" id="UP001162131"/>
    </source>
</evidence>